<reference evidence="1" key="2">
    <citation type="submission" date="2015-07" db="EMBL/GenBank/DDBJ databases">
        <authorList>
            <person name="Noorani M."/>
        </authorList>
    </citation>
    <scope>NUCLEOTIDE SEQUENCE</scope>
    <source>
        <strain evidence="1">CO275</strain>
    </source>
</reference>
<reference evidence="1" key="1">
    <citation type="journal article" date="2015" name="Microbiology">
        <title>Similarities in murine infection and immune response to Borrelia bissettii and Borrelia burgdorferi sensu stricto.</title>
        <authorList>
            <person name="Leydet B.F.Jr."/>
            <person name="Liang F.T."/>
        </authorList>
    </citation>
    <scope>NUCLEOTIDE SEQUENCE [LARGE SCALE GENOMIC DNA]</scope>
    <source>
        <strain evidence="1">CO275</strain>
    </source>
</reference>
<sequence>MIINILLSLLLLGSTGYTIVPNKTGKNIFNSSNKTTNIEAEKRIKTHIRKIHQLNERQEKIINTFNYIKKYFNTNEVKYMEYSLQEIGFIGYSQKIIHSKIKGKNINTYNIIVPIKIQNNLKNNLAIGIAIELLHKLKNTNPGNNINFF</sequence>
<protein>
    <submittedName>
        <fullName evidence="1">Membrane protein</fullName>
    </submittedName>
</protein>
<proteinExistence type="predicted"/>
<accession>A0A1L8ZCY0</accession>
<dbReference type="EMBL" id="JNBW01000082">
    <property type="protein sequence ID" value="OJH15610.1"/>
    <property type="molecule type" value="Genomic_DNA"/>
</dbReference>
<comment type="caution">
    <text evidence="1">The sequence shown here is derived from an EMBL/GenBank/DDBJ whole genome shotgun (WGS) entry which is preliminary data.</text>
</comment>
<organism evidence="1">
    <name type="scientific">Borrelia bissettiae</name>
    <name type="common">Borreliella bissettiae</name>
    <dbReference type="NCBI Taxonomy" id="64897"/>
    <lineage>
        <taxon>Bacteria</taxon>
        <taxon>Pseudomonadati</taxon>
        <taxon>Spirochaetota</taxon>
        <taxon>Spirochaetia</taxon>
        <taxon>Spirochaetales</taxon>
        <taxon>Borreliaceae</taxon>
        <taxon>Borreliella</taxon>
    </lineage>
</organism>
<gene>
    <name evidence="1" type="ORF">ER70_01685</name>
</gene>
<evidence type="ECO:0000313" key="1">
    <source>
        <dbReference type="EMBL" id="OJH15610.1"/>
    </source>
</evidence>
<name>A0A1L8ZCY0_BORBI</name>
<feature type="non-terminal residue" evidence="1">
    <location>
        <position position="149"/>
    </location>
</feature>
<dbReference type="AlphaFoldDB" id="A0A1L8ZCY0"/>